<protein>
    <submittedName>
        <fullName evidence="2">Uncharacterized protein</fullName>
    </submittedName>
</protein>
<dbReference type="AlphaFoldDB" id="A0A2S7DUY3"/>
<dbReference type="Proteomes" id="UP000239561">
    <property type="component" value="Unassembled WGS sequence"/>
</dbReference>
<comment type="caution">
    <text evidence="2">The sequence shown here is derived from an EMBL/GenBank/DDBJ whole genome shotgun (WGS) entry which is preliminary data.</text>
</comment>
<reference evidence="2 3" key="1">
    <citation type="submission" date="2016-08" db="EMBL/GenBank/DDBJ databases">
        <authorList>
            <person name="Seilhamer J.J."/>
        </authorList>
    </citation>
    <scope>NUCLEOTIDE SEQUENCE [LARGE SCALE GENOMIC DNA]</scope>
    <source>
        <strain evidence="2 3">CFBP2542</strain>
    </source>
</reference>
<name>A0A2S7DUY3_9XANT</name>
<gene>
    <name evidence="2" type="ORF">XcuCFBP2542_05300</name>
</gene>
<organism evidence="2 3">
    <name type="scientific">Xanthomonas cucurbitae</name>
    <dbReference type="NCBI Taxonomy" id="56453"/>
    <lineage>
        <taxon>Bacteria</taxon>
        <taxon>Pseudomonadati</taxon>
        <taxon>Pseudomonadota</taxon>
        <taxon>Gammaproteobacteria</taxon>
        <taxon>Lysobacterales</taxon>
        <taxon>Lysobacteraceae</taxon>
        <taxon>Xanthomonas</taxon>
    </lineage>
</organism>
<evidence type="ECO:0000313" key="3">
    <source>
        <dbReference type="Proteomes" id="UP000239561"/>
    </source>
</evidence>
<sequence>MLYPRIDQRYCPFCVARSIQVLLFSPRIGAVGGACVRAGAGPYAAWMPHKSLHGRTCGVSRAGTRASALGTRKPERPADRSIGRPSCNVHAARLAPRYATAAVLPATTPRSR</sequence>
<feature type="compositionally biased region" description="Basic and acidic residues" evidence="1">
    <location>
        <begin position="72"/>
        <end position="82"/>
    </location>
</feature>
<accession>A0A2S7DUY3</accession>
<evidence type="ECO:0000256" key="1">
    <source>
        <dbReference type="SAM" id="MobiDB-lite"/>
    </source>
</evidence>
<feature type="region of interest" description="Disordered" evidence="1">
    <location>
        <begin position="63"/>
        <end position="84"/>
    </location>
</feature>
<dbReference type="EMBL" id="MDED01000006">
    <property type="protein sequence ID" value="PPU77642.1"/>
    <property type="molecule type" value="Genomic_DNA"/>
</dbReference>
<evidence type="ECO:0000313" key="2">
    <source>
        <dbReference type="EMBL" id="PPU77642.1"/>
    </source>
</evidence>
<proteinExistence type="predicted"/>